<accession>A0A9J7LTE3</accession>
<evidence type="ECO:0000313" key="3">
    <source>
        <dbReference type="RefSeq" id="XP_035687930.1"/>
    </source>
</evidence>
<dbReference type="OrthoDB" id="10033283at2759"/>
<feature type="region of interest" description="Disordered" evidence="1">
    <location>
        <begin position="108"/>
        <end position="131"/>
    </location>
</feature>
<evidence type="ECO:0000313" key="2">
    <source>
        <dbReference type="Proteomes" id="UP000001554"/>
    </source>
</evidence>
<dbReference type="AlphaFoldDB" id="A0A9J7LTE3"/>
<gene>
    <name evidence="3" type="primary">LOC118423802</name>
</gene>
<reference evidence="3" key="2">
    <citation type="submission" date="2025-08" db="UniProtKB">
        <authorList>
            <consortium name="RefSeq"/>
        </authorList>
    </citation>
    <scope>IDENTIFICATION</scope>
    <source>
        <strain evidence="3">S238N-H82</strain>
        <tissue evidence="3">Testes</tissue>
    </source>
</reference>
<protein>
    <submittedName>
        <fullName evidence="3">Uncharacterized protein LOC118423802</fullName>
    </submittedName>
</protein>
<dbReference type="KEGG" id="bfo:118423802"/>
<dbReference type="RefSeq" id="XP_035687930.1">
    <property type="nucleotide sequence ID" value="XM_035832037.1"/>
</dbReference>
<proteinExistence type="predicted"/>
<name>A0A9J7LTE3_BRAFL</name>
<sequence>MGKGLNQEAIGIRGKDHFFLIAEAFRAESVTLAHGQRTDVSAEVGVDVDTYGAGAQVQYRGRGIQRSNIGPGTLAFKFVEVKYDMYGTITGMNLVQNPRESFVLESSIEKEEDQTPALARLPTFSPDSSYV</sequence>
<organism evidence="2 3">
    <name type="scientific">Branchiostoma floridae</name>
    <name type="common">Florida lancelet</name>
    <name type="synonym">Amphioxus</name>
    <dbReference type="NCBI Taxonomy" id="7739"/>
    <lineage>
        <taxon>Eukaryota</taxon>
        <taxon>Metazoa</taxon>
        <taxon>Chordata</taxon>
        <taxon>Cephalochordata</taxon>
        <taxon>Leptocardii</taxon>
        <taxon>Amphioxiformes</taxon>
        <taxon>Branchiostomatidae</taxon>
        <taxon>Branchiostoma</taxon>
    </lineage>
</organism>
<dbReference type="GeneID" id="118423802"/>
<evidence type="ECO:0000256" key="1">
    <source>
        <dbReference type="SAM" id="MobiDB-lite"/>
    </source>
</evidence>
<dbReference type="Proteomes" id="UP000001554">
    <property type="component" value="Chromosome 10"/>
</dbReference>
<keyword evidence="2" id="KW-1185">Reference proteome</keyword>
<reference evidence="2" key="1">
    <citation type="journal article" date="2020" name="Nat. Ecol. Evol.">
        <title>Deeply conserved synteny resolves early events in vertebrate evolution.</title>
        <authorList>
            <person name="Simakov O."/>
            <person name="Marletaz F."/>
            <person name="Yue J.X."/>
            <person name="O'Connell B."/>
            <person name="Jenkins J."/>
            <person name="Brandt A."/>
            <person name="Calef R."/>
            <person name="Tung C.H."/>
            <person name="Huang T.K."/>
            <person name="Schmutz J."/>
            <person name="Satoh N."/>
            <person name="Yu J.K."/>
            <person name="Putnam N.H."/>
            <person name="Green R.E."/>
            <person name="Rokhsar D.S."/>
        </authorList>
    </citation>
    <scope>NUCLEOTIDE SEQUENCE [LARGE SCALE GENOMIC DNA]</scope>
    <source>
        <strain evidence="2">S238N-H82</strain>
    </source>
</reference>